<keyword evidence="2" id="KW-1185">Reference proteome</keyword>
<evidence type="ECO:0000313" key="1">
    <source>
        <dbReference type="EMBL" id="KAK8847793.1"/>
    </source>
</evidence>
<accession>A0ABR2HHZ2</accession>
<sequence>MTKLKINADDGEPRAMMSYALLHDKKGIKIDMAMNKEENDAYRIYNEKLLESNPKDEKGLCFICFAANSGDPFAMYRYGVFPIYSQDMKRKGLLECNKTNHFFNRFIKN</sequence>
<evidence type="ECO:0000313" key="2">
    <source>
        <dbReference type="Proteomes" id="UP001470230"/>
    </source>
</evidence>
<dbReference type="Proteomes" id="UP001470230">
    <property type="component" value="Unassembled WGS sequence"/>
</dbReference>
<name>A0ABR2HHZ2_9EUKA</name>
<gene>
    <name evidence="1" type="ORF">M9Y10_018825</name>
</gene>
<dbReference type="EMBL" id="JAPFFF010000027">
    <property type="protein sequence ID" value="KAK8847793.1"/>
    <property type="molecule type" value="Genomic_DNA"/>
</dbReference>
<organism evidence="1 2">
    <name type="scientific">Tritrichomonas musculus</name>
    <dbReference type="NCBI Taxonomy" id="1915356"/>
    <lineage>
        <taxon>Eukaryota</taxon>
        <taxon>Metamonada</taxon>
        <taxon>Parabasalia</taxon>
        <taxon>Tritrichomonadida</taxon>
        <taxon>Tritrichomonadidae</taxon>
        <taxon>Tritrichomonas</taxon>
    </lineage>
</organism>
<protein>
    <submittedName>
        <fullName evidence="1">Uncharacterized protein</fullName>
    </submittedName>
</protein>
<reference evidence="1 2" key="1">
    <citation type="submission" date="2024-04" db="EMBL/GenBank/DDBJ databases">
        <title>Tritrichomonas musculus Genome.</title>
        <authorList>
            <person name="Alves-Ferreira E."/>
            <person name="Grigg M."/>
            <person name="Lorenzi H."/>
            <person name="Galac M."/>
        </authorList>
    </citation>
    <scope>NUCLEOTIDE SEQUENCE [LARGE SCALE GENOMIC DNA]</scope>
    <source>
        <strain evidence="1 2">EAF2021</strain>
    </source>
</reference>
<proteinExistence type="predicted"/>
<comment type="caution">
    <text evidence="1">The sequence shown here is derived from an EMBL/GenBank/DDBJ whole genome shotgun (WGS) entry which is preliminary data.</text>
</comment>